<evidence type="ECO:0000313" key="1">
    <source>
        <dbReference type="EMBL" id="AKI78951.1"/>
    </source>
</evidence>
<dbReference type="Proteomes" id="UP000241474">
    <property type="component" value="Segment"/>
</dbReference>
<accession>A0A0G2Y758</accession>
<proteinExistence type="predicted"/>
<protein>
    <submittedName>
        <fullName evidence="1">Uncharacterized protein</fullName>
    </submittedName>
</protein>
<sequence>MNFDLSKISCLTIIGGENDPINRKLFSGSNKISTNYYDLTIFFIERAKKIHGSKYNYDNTFYVNMTSLITIECNKCLDIFNVIANDHLYSVKGECPCRYNDSIKNDDDFHCTINKIFDIYSSEFECSTYISHNKQQKIRMRCLKCNHSAFLAPAELLGICYQCDKCSKKIITVDEFISKSKNIFGDIFDYSKVVDVRPSAKVKLVCNVCGEDVLQISKNHLKGKLPYHFIKMSDIRHRNIRAKRSAKTKISKRIS</sequence>
<organismHost>
    <name type="scientific">Acanthamoeba polyphaga</name>
    <name type="common">Amoeba</name>
    <dbReference type="NCBI Taxonomy" id="5757"/>
</organismHost>
<evidence type="ECO:0000313" key="2">
    <source>
        <dbReference type="Proteomes" id="UP000241474"/>
    </source>
</evidence>
<reference evidence="1 2" key="1">
    <citation type="submission" date="2014-10" db="EMBL/GenBank/DDBJ databases">
        <title>Pan-genome analysis of Brazilian lineage A amoebal mimiviruses.</title>
        <authorList>
            <person name="Assis F.L."/>
            <person name="Abrahao J.S."/>
            <person name="Kroon E.G."/>
            <person name="Dornas F.P."/>
            <person name="Andrade K.R."/>
            <person name="Borato P.V.M."/>
            <person name="Pilotto M.R."/>
            <person name="Benamar S."/>
            <person name="LaScola B."/>
            <person name="Colson P."/>
        </authorList>
    </citation>
    <scope>NUCLEOTIDE SEQUENCE [LARGE SCALE GENOMIC DNA]</scope>
    <source>
        <strain evidence="1 2">Oyster</strain>
    </source>
</reference>
<organism evidence="1 2">
    <name type="scientific">Acanthamoeba polyphaga mimivirus</name>
    <name type="common">APMV</name>
    <dbReference type="NCBI Taxonomy" id="212035"/>
    <lineage>
        <taxon>Viruses</taxon>
        <taxon>Varidnaviria</taxon>
        <taxon>Bamfordvirae</taxon>
        <taxon>Nucleocytoviricota</taxon>
        <taxon>Megaviricetes</taxon>
        <taxon>Imitervirales</taxon>
        <taxon>Mimiviridae</taxon>
        <taxon>Megamimivirinae</taxon>
        <taxon>Mimivirus</taxon>
        <taxon>Mimivirus bradfordmassiliense</taxon>
    </lineage>
</organism>
<dbReference type="EMBL" id="KM982401">
    <property type="protein sequence ID" value="AKI78951.1"/>
    <property type="molecule type" value="Genomic_DNA"/>
</dbReference>
<name>A0A0G2Y758_MIMIV</name>